<protein>
    <submittedName>
        <fullName evidence="2">Metallophosphoesterase</fullName>
    </submittedName>
</protein>
<accession>A0AAF0CSG2</accession>
<evidence type="ECO:0000313" key="3">
    <source>
        <dbReference type="Proteomes" id="UP001218638"/>
    </source>
</evidence>
<evidence type="ECO:0000259" key="1">
    <source>
        <dbReference type="Pfam" id="PF00149"/>
    </source>
</evidence>
<evidence type="ECO:0000313" key="2">
    <source>
        <dbReference type="EMBL" id="WED67196.1"/>
    </source>
</evidence>
<dbReference type="Proteomes" id="UP001218638">
    <property type="component" value="Chromosome"/>
</dbReference>
<gene>
    <name evidence="2" type="ORF">PXH66_10065</name>
</gene>
<feature type="domain" description="Calcineurin-like phosphoesterase" evidence="1">
    <location>
        <begin position="4"/>
        <end position="182"/>
    </location>
</feature>
<dbReference type="GO" id="GO:0016791">
    <property type="term" value="F:phosphatase activity"/>
    <property type="evidence" value="ECO:0007669"/>
    <property type="project" value="TreeGrafter"/>
</dbReference>
<proteinExistence type="predicted"/>
<dbReference type="InterPro" id="IPR050126">
    <property type="entry name" value="Ap4A_hydrolase"/>
</dbReference>
<dbReference type="InterPro" id="IPR004843">
    <property type="entry name" value="Calcineurin-like_PHP"/>
</dbReference>
<sequence>MNRRIITIGDIHGCHEEFAAMLHRLQPSSDDQIILLGDMVNRGPDSARVLDMAREIKATALLGNHELRLLEYRRSGNNTRLKETDAATLASLRPEHWDYLESLPVTHHLPEINTVCVHGGFLPGIPWQKQSPDIVTRIQVVDREGQPGKRTECPHGVLWADLWSGPPFVIYGHIPRPDIYKLKWSVGIDTACVMGGHLTAYVLPDRRFVQVQAKQTYFGRGPRPATT</sequence>
<organism evidence="2 3">
    <name type="scientific">Synoicihabitans lomoniglobus</name>
    <dbReference type="NCBI Taxonomy" id="2909285"/>
    <lineage>
        <taxon>Bacteria</taxon>
        <taxon>Pseudomonadati</taxon>
        <taxon>Verrucomicrobiota</taxon>
        <taxon>Opitutia</taxon>
        <taxon>Opitutales</taxon>
        <taxon>Opitutaceae</taxon>
        <taxon>Synoicihabitans</taxon>
    </lineage>
</organism>
<dbReference type="PANTHER" id="PTHR42850:SF4">
    <property type="entry name" value="ZINC-DEPENDENT ENDOPOLYPHOSPHATASE"/>
    <property type="match status" value="1"/>
</dbReference>
<dbReference type="Pfam" id="PF00149">
    <property type="entry name" value="Metallophos"/>
    <property type="match status" value="1"/>
</dbReference>
<dbReference type="Gene3D" id="3.60.21.10">
    <property type="match status" value="1"/>
</dbReference>
<reference evidence="2" key="1">
    <citation type="submission" date="2023-03" db="EMBL/GenBank/DDBJ databases">
        <title>Lomoglobus Profundus gen. nov., sp. nov., a novel member of the phylum Verrucomicrobia, isolated from deep-marine sediment of South China Sea.</title>
        <authorList>
            <person name="Ahmad T."/>
            <person name="Ishaq S.E."/>
            <person name="Wang F."/>
        </authorList>
    </citation>
    <scope>NUCLEOTIDE SEQUENCE</scope>
    <source>
        <strain evidence="2">LMO-M01</strain>
    </source>
</reference>
<dbReference type="EMBL" id="CP119075">
    <property type="protein sequence ID" value="WED67196.1"/>
    <property type="molecule type" value="Genomic_DNA"/>
</dbReference>
<dbReference type="GO" id="GO:0005737">
    <property type="term" value="C:cytoplasm"/>
    <property type="evidence" value="ECO:0007669"/>
    <property type="project" value="TreeGrafter"/>
</dbReference>
<dbReference type="AlphaFoldDB" id="A0AAF0CSG2"/>
<dbReference type="RefSeq" id="WP_330931458.1">
    <property type="nucleotide sequence ID" value="NZ_CP119075.1"/>
</dbReference>
<dbReference type="PANTHER" id="PTHR42850">
    <property type="entry name" value="METALLOPHOSPHOESTERASE"/>
    <property type="match status" value="1"/>
</dbReference>
<dbReference type="InterPro" id="IPR029052">
    <property type="entry name" value="Metallo-depent_PP-like"/>
</dbReference>
<name>A0AAF0CSG2_9BACT</name>
<dbReference type="KEGG" id="slom:PXH66_10065"/>
<keyword evidence="3" id="KW-1185">Reference proteome</keyword>
<dbReference type="SUPFAM" id="SSF56300">
    <property type="entry name" value="Metallo-dependent phosphatases"/>
    <property type="match status" value="1"/>
</dbReference>